<proteinExistence type="inferred from homology"/>
<dbReference type="GO" id="GO:0019901">
    <property type="term" value="F:protein kinase binding"/>
    <property type="evidence" value="ECO:0007669"/>
    <property type="project" value="InterPro"/>
</dbReference>
<dbReference type="GeneID" id="109471093"/>
<name>A0A6P4YA03_BRABE</name>
<reference evidence="4" key="1">
    <citation type="submission" date="2025-08" db="UniProtKB">
        <authorList>
            <consortium name="RefSeq"/>
        </authorList>
    </citation>
    <scope>IDENTIFICATION</scope>
    <source>
        <tissue evidence="4">Gonad</tissue>
    </source>
</reference>
<evidence type="ECO:0000313" key="4">
    <source>
        <dbReference type="RefSeq" id="XP_019625855.1"/>
    </source>
</evidence>
<dbReference type="Pfam" id="PF11357">
    <property type="entry name" value="Spy1"/>
    <property type="match status" value="1"/>
</dbReference>
<dbReference type="RefSeq" id="XP_019625855.1">
    <property type="nucleotide sequence ID" value="XM_019770296.1"/>
</dbReference>
<keyword evidence="3" id="KW-1185">Reference proteome</keyword>
<dbReference type="PANTHER" id="PTHR31545:SF5">
    <property type="entry name" value="SPEEDY PROTEIN A"/>
    <property type="match status" value="1"/>
</dbReference>
<keyword evidence="2" id="KW-0131">Cell cycle</keyword>
<protein>
    <submittedName>
        <fullName evidence="4">Speedy protein A-like isoform X1</fullName>
    </submittedName>
</protein>
<accession>A0A6P4YA03</accession>
<dbReference type="AlphaFoldDB" id="A0A6P4YA03"/>
<dbReference type="InterPro" id="IPR020984">
    <property type="entry name" value="Speedy"/>
</dbReference>
<dbReference type="OrthoDB" id="9442170at2759"/>
<dbReference type="KEGG" id="bbel:109471093"/>
<organism evidence="3 4">
    <name type="scientific">Branchiostoma belcheri</name>
    <name type="common">Amphioxus</name>
    <dbReference type="NCBI Taxonomy" id="7741"/>
    <lineage>
        <taxon>Eukaryota</taxon>
        <taxon>Metazoa</taxon>
        <taxon>Chordata</taxon>
        <taxon>Cephalochordata</taxon>
        <taxon>Leptocardii</taxon>
        <taxon>Amphioxiformes</taxon>
        <taxon>Branchiostomatidae</taxon>
        <taxon>Branchiostoma</taxon>
    </lineage>
</organism>
<gene>
    <name evidence="4" type="primary">LOC109471093</name>
</gene>
<sequence length="419" mass="48293">MFSSYKRAVQTHELFSEQLSTPSRQTEQRRAVVSLDGGSECRLQVQDNAVHSEEDVCSRRSAMASFDSDAVMCGQDDFYGEPYLSEDFDSSFFATSEMSIWDLEGHSDELDKTAGSSPMASKQETPILTRPLVPHAGKSLLSKRSRTPERPPHPAPCPLAKRMKKPSLIVKTTEMDAFFRLIDDDLIQDFLWMDRCCRIADKYLLAMVFAYFKRVGYSLQQYNRMNFFVALYLANDMEEDEDDMKYEIFPWALGVDWRSRYPRFLRRRDHLWEAMHYRAAVSRKCSEEIMLIAPWHNIWQRLRSEHHAGATRHYPKDEHEYEPRGPGHEPIYCAVCQGVVGDIDSSSDGYESDSQASTYLYLSETSESSQEDPSLSIAPEDWSSFNMQGNILCYVHLMFKTIYLWGVVKCLLLGIQVEA</sequence>
<dbReference type="InterPro" id="IPR052316">
    <property type="entry name" value="Speedy-Ringo_regulator"/>
</dbReference>
<evidence type="ECO:0000256" key="1">
    <source>
        <dbReference type="ARBA" id="ARBA00010932"/>
    </source>
</evidence>
<dbReference type="PANTHER" id="PTHR31545">
    <property type="entry name" value="SEEDY PROTEIN A/C FAMILY MEMBER"/>
    <property type="match status" value="1"/>
</dbReference>
<dbReference type="Proteomes" id="UP000515135">
    <property type="component" value="Unplaced"/>
</dbReference>
<comment type="similarity">
    <text evidence="1">Belongs to the Speedy/Ringo family.</text>
</comment>
<evidence type="ECO:0000256" key="2">
    <source>
        <dbReference type="ARBA" id="ARBA00023306"/>
    </source>
</evidence>
<evidence type="ECO:0000313" key="3">
    <source>
        <dbReference type="Proteomes" id="UP000515135"/>
    </source>
</evidence>